<sequence length="650" mass="72655">MAFFGDHSSQAGGSDPVVMPAQSSSTASPWNPFSNSLTASLTLKLDRTNFLSWKSQVVPTVIGHDLDNLLFSNEAPLERLINVVENPQFLQWRHKDQLLLSWLRSSMTEGILATVACYNTSNSVWRALEQKFASQSKARLLQLKSQLTNLQKGNMSISDYVDKIKSICDSLAIAGHPVHDFDLVLHLLNGLGPEFDSVISSITSRSDTLSLEEVQALLISHESRLEKHSSVMDLYAKMAANLTVGSRNGQYRSFNGSAKGQGSENTRFFNRTNGSRPINNNRPLCQVCMKFGHTAITCHYRFDRNWVTPKASAAQPQVNLTEQSFEYDPQAFVAQFVPDFGDDVGCMWIRVQPIILLSLLTILSRLFPSLAMRQSPLLMDKETGAVFLKGKIKDGLYHLGDDSSSLSNTALQVHLATSDISSLLNPSKCCNHSCTGVDSSCTKQSNKESCFDYSCVPNPTALLSHTTNDINNWHKKLGHPSFQTLSKILHKASIPCSLKNLEFCKACKLGKNHRLPYPLSKSRANQPLALVHTDLWGPSHVPYKENYKYYIVFVGDYSRFSWIFPLTMKSQAFETFIRFKSLVEKQFNLPIKVVQADGGGEYRPFEKFLSDQGIVFKQPCPHSHAQNGRVERKHRHITETGLTLLAQALT</sequence>
<dbReference type="AlphaFoldDB" id="A0A803NKT0"/>
<dbReference type="InterPro" id="IPR025724">
    <property type="entry name" value="GAG-pre-integrase_dom"/>
</dbReference>
<dbReference type="InterPro" id="IPR036397">
    <property type="entry name" value="RNaseH_sf"/>
</dbReference>
<accession>A0A803NKT0</accession>
<feature type="region of interest" description="Disordered" evidence="1">
    <location>
        <begin position="1"/>
        <end position="29"/>
    </location>
</feature>
<feature type="domain" description="Integrase catalytic" evidence="2">
    <location>
        <begin position="523"/>
        <end position="650"/>
    </location>
</feature>
<proteinExistence type="predicted"/>
<keyword evidence="4" id="KW-1185">Reference proteome</keyword>
<dbReference type="GO" id="GO:0003676">
    <property type="term" value="F:nucleic acid binding"/>
    <property type="evidence" value="ECO:0007669"/>
    <property type="project" value="InterPro"/>
</dbReference>
<dbReference type="SUPFAM" id="SSF53098">
    <property type="entry name" value="Ribonuclease H-like"/>
    <property type="match status" value="1"/>
</dbReference>
<dbReference type="Gene3D" id="3.30.420.10">
    <property type="entry name" value="Ribonuclease H-like superfamily/Ribonuclease H"/>
    <property type="match status" value="1"/>
</dbReference>
<evidence type="ECO:0000313" key="4">
    <source>
        <dbReference type="Proteomes" id="UP000596661"/>
    </source>
</evidence>
<protein>
    <recommendedName>
        <fullName evidence="2">Integrase catalytic domain-containing protein</fullName>
    </recommendedName>
</protein>
<dbReference type="PROSITE" id="PS50994">
    <property type="entry name" value="INTEGRASE"/>
    <property type="match status" value="1"/>
</dbReference>
<dbReference type="Gramene" id="evm.model.01.2342">
    <property type="protein sequence ID" value="cds.evm.model.01.2342"/>
    <property type="gene ID" value="evm.TU.01.2342"/>
</dbReference>
<reference evidence="3" key="1">
    <citation type="submission" date="2018-11" db="EMBL/GenBank/DDBJ databases">
        <authorList>
            <person name="Grassa J C."/>
        </authorList>
    </citation>
    <scope>NUCLEOTIDE SEQUENCE [LARGE SCALE GENOMIC DNA]</scope>
</reference>
<dbReference type="Proteomes" id="UP000596661">
    <property type="component" value="Chromosome 1"/>
</dbReference>
<dbReference type="EnsemblPlants" id="evm.model.01.2342">
    <property type="protein sequence ID" value="cds.evm.model.01.2342"/>
    <property type="gene ID" value="evm.TU.01.2342"/>
</dbReference>
<dbReference type="InterPro" id="IPR012337">
    <property type="entry name" value="RNaseH-like_sf"/>
</dbReference>
<evidence type="ECO:0000256" key="1">
    <source>
        <dbReference type="SAM" id="MobiDB-lite"/>
    </source>
</evidence>
<dbReference type="PANTHER" id="PTHR47481">
    <property type="match status" value="1"/>
</dbReference>
<reference evidence="3" key="2">
    <citation type="submission" date="2021-03" db="UniProtKB">
        <authorList>
            <consortium name="EnsemblPlants"/>
        </authorList>
    </citation>
    <scope>IDENTIFICATION</scope>
</reference>
<organism evidence="3 4">
    <name type="scientific">Cannabis sativa</name>
    <name type="common">Hemp</name>
    <name type="synonym">Marijuana</name>
    <dbReference type="NCBI Taxonomy" id="3483"/>
    <lineage>
        <taxon>Eukaryota</taxon>
        <taxon>Viridiplantae</taxon>
        <taxon>Streptophyta</taxon>
        <taxon>Embryophyta</taxon>
        <taxon>Tracheophyta</taxon>
        <taxon>Spermatophyta</taxon>
        <taxon>Magnoliopsida</taxon>
        <taxon>eudicotyledons</taxon>
        <taxon>Gunneridae</taxon>
        <taxon>Pentapetalae</taxon>
        <taxon>rosids</taxon>
        <taxon>fabids</taxon>
        <taxon>Rosales</taxon>
        <taxon>Cannabaceae</taxon>
        <taxon>Cannabis</taxon>
    </lineage>
</organism>
<name>A0A803NKT0_CANSA</name>
<dbReference type="EMBL" id="UZAU01000070">
    <property type="status" value="NOT_ANNOTATED_CDS"/>
    <property type="molecule type" value="Genomic_DNA"/>
</dbReference>
<evidence type="ECO:0000313" key="3">
    <source>
        <dbReference type="EnsemblPlants" id="cds.evm.model.01.2342"/>
    </source>
</evidence>
<dbReference type="Pfam" id="PF14223">
    <property type="entry name" value="Retrotran_gag_2"/>
    <property type="match status" value="1"/>
</dbReference>
<dbReference type="GO" id="GO:0015074">
    <property type="term" value="P:DNA integration"/>
    <property type="evidence" value="ECO:0007669"/>
    <property type="project" value="InterPro"/>
</dbReference>
<dbReference type="PANTHER" id="PTHR47481:SF31">
    <property type="entry name" value="OS01G0873500 PROTEIN"/>
    <property type="match status" value="1"/>
</dbReference>
<dbReference type="Pfam" id="PF13976">
    <property type="entry name" value="gag_pre-integrs"/>
    <property type="match status" value="1"/>
</dbReference>
<evidence type="ECO:0000259" key="2">
    <source>
        <dbReference type="PROSITE" id="PS50994"/>
    </source>
</evidence>
<dbReference type="InterPro" id="IPR001584">
    <property type="entry name" value="Integrase_cat-core"/>
</dbReference>